<reference evidence="2" key="1">
    <citation type="journal article" date="2022" name="bioRxiv">
        <title>Sequencing and chromosome-scale assembly of the giantPleurodeles waltlgenome.</title>
        <authorList>
            <person name="Brown T."/>
            <person name="Elewa A."/>
            <person name="Iarovenko S."/>
            <person name="Subramanian E."/>
            <person name="Araus A.J."/>
            <person name="Petzold A."/>
            <person name="Susuki M."/>
            <person name="Suzuki K.-i.T."/>
            <person name="Hayashi T."/>
            <person name="Toyoda A."/>
            <person name="Oliveira C."/>
            <person name="Osipova E."/>
            <person name="Leigh N.D."/>
            <person name="Simon A."/>
            <person name="Yun M.H."/>
        </authorList>
    </citation>
    <scope>NUCLEOTIDE SEQUENCE</scope>
    <source>
        <strain evidence="2">20211129_DDA</strain>
        <tissue evidence="2">Liver</tissue>
    </source>
</reference>
<gene>
    <name evidence="2" type="ORF">NDU88_004600</name>
</gene>
<dbReference type="EMBL" id="JANPWB010000014">
    <property type="protein sequence ID" value="KAJ1099499.1"/>
    <property type="molecule type" value="Genomic_DNA"/>
</dbReference>
<feature type="region of interest" description="Disordered" evidence="1">
    <location>
        <begin position="28"/>
        <end position="101"/>
    </location>
</feature>
<name>A0AAV7MAD7_PLEWA</name>
<evidence type="ECO:0000313" key="2">
    <source>
        <dbReference type="EMBL" id="KAJ1099499.1"/>
    </source>
</evidence>
<feature type="compositionally biased region" description="Polar residues" evidence="1">
    <location>
        <begin position="77"/>
        <end position="92"/>
    </location>
</feature>
<comment type="caution">
    <text evidence="2">The sequence shown here is derived from an EMBL/GenBank/DDBJ whole genome shotgun (WGS) entry which is preliminary data.</text>
</comment>
<evidence type="ECO:0000256" key="1">
    <source>
        <dbReference type="SAM" id="MobiDB-lite"/>
    </source>
</evidence>
<accession>A0AAV7MAD7</accession>
<protein>
    <submittedName>
        <fullName evidence="2">Uncharacterized protein</fullName>
    </submittedName>
</protein>
<feature type="compositionally biased region" description="Basic and acidic residues" evidence="1">
    <location>
        <begin position="51"/>
        <end position="63"/>
    </location>
</feature>
<proteinExistence type="predicted"/>
<organism evidence="2 3">
    <name type="scientific">Pleurodeles waltl</name>
    <name type="common">Iberian ribbed newt</name>
    <dbReference type="NCBI Taxonomy" id="8319"/>
    <lineage>
        <taxon>Eukaryota</taxon>
        <taxon>Metazoa</taxon>
        <taxon>Chordata</taxon>
        <taxon>Craniata</taxon>
        <taxon>Vertebrata</taxon>
        <taxon>Euteleostomi</taxon>
        <taxon>Amphibia</taxon>
        <taxon>Batrachia</taxon>
        <taxon>Caudata</taxon>
        <taxon>Salamandroidea</taxon>
        <taxon>Salamandridae</taxon>
        <taxon>Pleurodelinae</taxon>
        <taxon>Pleurodeles</taxon>
    </lineage>
</organism>
<keyword evidence="3" id="KW-1185">Reference proteome</keyword>
<dbReference type="AlphaFoldDB" id="A0AAV7MAD7"/>
<sequence length="137" mass="14528">MLACAVTSTLRPITSTAQCVLLHSSPQAAPGTAAVGPGSSRPRISLPCRGQRHDPAASADHVRPSSTDGSIRLGCPASSTPAPWCSVQSPDPDSTPEHSRALKTWGLGPLCHFFRPRRRSTPRRVHSCRHLGHASIL</sequence>
<dbReference type="Proteomes" id="UP001066276">
    <property type="component" value="Chromosome 10"/>
</dbReference>
<evidence type="ECO:0000313" key="3">
    <source>
        <dbReference type="Proteomes" id="UP001066276"/>
    </source>
</evidence>